<accession>A0A7X4RU53</accession>
<proteinExistence type="predicted"/>
<evidence type="ECO:0000313" key="1">
    <source>
        <dbReference type="EMBL" id="MZI92872.1"/>
    </source>
</evidence>
<dbReference type="EMBL" id="WEKT01000008">
    <property type="protein sequence ID" value="MZI92872.1"/>
    <property type="molecule type" value="Genomic_DNA"/>
</dbReference>
<protein>
    <submittedName>
        <fullName evidence="1">Uncharacterized protein</fullName>
    </submittedName>
</protein>
<dbReference type="Proteomes" id="UP000462621">
    <property type="component" value="Unassembled WGS sequence"/>
</dbReference>
<name>A0A7X4RU53_9VIBR</name>
<dbReference type="AlphaFoldDB" id="A0A7X4RU53"/>
<sequence>MSSQSGSVMPFPVLVFAGAIAVMAYSFDTTRTVDSISQVKRATDAAAMAIGYKELANSNNDSKADLLIIARDYISNNLGMDSLLQEQVDLSTVQIQTGTTSDGAITYKVSVDVKVEAVQLGEELDDKTISSTVEVMARPTEISMMLPNTNSESDADIAALKRLGKSFADDFIQSSSSGNSSDQKRWLSLVPFSQSVNVYDDSDTDRITRWAASGALNPSELRSLFRTGKVNSLADERFPDRVAHLLCMFRGLGAGENFYWDQSPVGQFGIYYRHDLPENGSPGADPISWVGTNPDDPGSTAVDTRWIVADKGCPNAPLLPLTNDIDKIDERLDEMTSRFNVNYAIALGWAAASLSPQMRGSNGWGDSQLPLDFGEDSQRYKAIIMLANTTGDWFDTDSYNFSVDDQVNDDVTGFARQRFIDLCRSIRQNNIHVYFIGVRPGDPTEFGRVLFDKVAGPGMLTCTEGTDNMYFADASSFSGGESQIESALEDIAQDIRRNYYVHLIN</sequence>
<reference evidence="1 2" key="1">
    <citation type="submission" date="2019-10" db="EMBL/GenBank/DDBJ databases">
        <title>Vibrio sp. nov. isolated from a shrimp pond.</title>
        <authorList>
            <person name="Gomez-Gil B."/>
            <person name="Enciso-Ibarra J."/>
            <person name="Enciso-Ibarra K."/>
            <person name="Bolan-Mejia C."/>
        </authorList>
    </citation>
    <scope>NUCLEOTIDE SEQUENCE [LARGE SCALE GENOMIC DNA]</scope>
    <source>
        <strain evidence="1 2">CAIM 722</strain>
    </source>
</reference>
<organism evidence="1 2">
    <name type="scientific">Vibrio eleionomae</name>
    <dbReference type="NCBI Taxonomy" id="2653505"/>
    <lineage>
        <taxon>Bacteria</taxon>
        <taxon>Pseudomonadati</taxon>
        <taxon>Pseudomonadota</taxon>
        <taxon>Gammaproteobacteria</taxon>
        <taxon>Vibrionales</taxon>
        <taxon>Vibrionaceae</taxon>
        <taxon>Vibrio</taxon>
    </lineage>
</organism>
<gene>
    <name evidence="1" type="ORF">F9817_06645</name>
</gene>
<comment type="caution">
    <text evidence="1">The sequence shown here is derived from an EMBL/GenBank/DDBJ whole genome shotgun (WGS) entry which is preliminary data.</text>
</comment>
<keyword evidence="2" id="KW-1185">Reference proteome</keyword>
<evidence type="ECO:0000313" key="2">
    <source>
        <dbReference type="Proteomes" id="UP000462621"/>
    </source>
</evidence>